<dbReference type="Proteomes" id="UP000275012">
    <property type="component" value="Unassembled WGS sequence"/>
</dbReference>
<dbReference type="OrthoDB" id="9150126at2"/>
<organism evidence="1 2">
    <name type="scientific">Solilutibacter pythonis</name>
    <dbReference type="NCBI Taxonomy" id="2483112"/>
    <lineage>
        <taxon>Bacteria</taxon>
        <taxon>Pseudomonadati</taxon>
        <taxon>Pseudomonadota</taxon>
        <taxon>Gammaproteobacteria</taxon>
        <taxon>Lysobacterales</taxon>
        <taxon>Lysobacteraceae</taxon>
        <taxon>Solilutibacter</taxon>
    </lineage>
</organism>
<proteinExistence type="predicted"/>
<accession>A0A3M2HY95</accession>
<evidence type="ECO:0000313" key="2">
    <source>
        <dbReference type="Proteomes" id="UP000275012"/>
    </source>
</evidence>
<gene>
    <name evidence="1" type="ORF">EBB59_06710</name>
</gene>
<reference evidence="1 2" key="1">
    <citation type="submission" date="2018-10" db="EMBL/GenBank/DDBJ databases">
        <title>Proposal of Lysobacter pythonis sp. nov. isolated from royal pythons (Python regius).</title>
        <authorList>
            <person name="Hans-Juergen B."/>
            <person name="Huptas C."/>
            <person name="Sandra B."/>
            <person name="Igor L."/>
            <person name="Joachim S."/>
            <person name="Siegfried S."/>
            <person name="Mareike W."/>
            <person name="Peter K."/>
        </authorList>
    </citation>
    <scope>NUCLEOTIDE SEQUENCE [LARGE SCALE GENOMIC DNA]</scope>
    <source>
        <strain evidence="1 2">4284/11</strain>
    </source>
</reference>
<dbReference type="RefSeq" id="WP_122101372.1">
    <property type="nucleotide sequence ID" value="NZ_RFLY01000007.1"/>
</dbReference>
<protein>
    <submittedName>
        <fullName evidence="1">Uncharacterized protein</fullName>
    </submittedName>
</protein>
<name>A0A3M2HY95_9GAMM</name>
<sequence>MRKMPLSLALLLAACGSPPPQRRWLDRTGHAVRAANEDPTHGIRGHFVLMVRSIGQRHDLGYLNSETDYRHQTNLTIAMKTATMRQVAKRLGVEPGQLRGRRLVVLGQAQRMRIAFIDGQGRPTGKYYCQTHVRVEHPTLVEFAPD</sequence>
<dbReference type="AlphaFoldDB" id="A0A3M2HY95"/>
<keyword evidence="2" id="KW-1185">Reference proteome</keyword>
<dbReference type="PROSITE" id="PS51257">
    <property type="entry name" value="PROKAR_LIPOPROTEIN"/>
    <property type="match status" value="1"/>
</dbReference>
<evidence type="ECO:0000313" key="1">
    <source>
        <dbReference type="EMBL" id="RMH93215.1"/>
    </source>
</evidence>
<comment type="caution">
    <text evidence="1">The sequence shown here is derived from an EMBL/GenBank/DDBJ whole genome shotgun (WGS) entry which is preliminary data.</text>
</comment>
<dbReference type="EMBL" id="RFLY01000007">
    <property type="protein sequence ID" value="RMH93215.1"/>
    <property type="molecule type" value="Genomic_DNA"/>
</dbReference>